<evidence type="ECO:0000256" key="1">
    <source>
        <dbReference type="SAM" id="MobiDB-lite"/>
    </source>
</evidence>
<organism evidence="2 3">
    <name type="scientific">Haloterrigena turkmenica (strain ATCC 51198 / DSM 5511 / JCM 9101 / NCIMB 13204 / VKM B-1734 / 4k)</name>
    <name type="common">Halococcus turkmenicus</name>
    <dbReference type="NCBI Taxonomy" id="543526"/>
    <lineage>
        <taxon>Archaea</taxon>
        <taxon>Methanobacteriati</taxon>
        <taxon>Methanobacteriota</taxon>
        <taxon>Stenosarchaea group</taxon>
        <taxon>Halobacteria</taxon>
        <taxon>Halobacteriales</taxon>
        <taxon>Natrialbaceae</taxon>
        <taxon>Haloterrigena</taxon>
    </lineage>
</organism>
<feature type="compositionally biased region" description="Basic and acidic residues" evidence="1">
    <location>
        <begin position="1"/>
        <end position="14"/>
    </location>
</feature>
<sequence length="192" mass="21224">MSVMTTRDRWDGDSGTKNAAEPIEQRVTAERDGGIVVFHIGMRINALWKIQLWLPILLFGPRMVRELRADPDSGLLGSRTVVGPGIRHIGFVQYWESFDALKEYAHDGDRSHVDGWRSYLKRRENGAVGIWHETYRVAAGEYETVYDNVPPHGLAASEGTEIVPATGRRESAAGRIGNASDADESSGEDGTD</sequence>
<dbReference type="Pfam" id="PF13826">
    <property type="entry name" value="Monooxy_af470-like"/>
    <property type="match status" value="1"/>
</dbReference>
<feature type="region of interest" description="Disordered" evidence="1">
    <location>
        <begin position="1"/>
        <end position="23"/>
    </location>
</feature>
<accession>D2RPK7</accession>
<dbReference type="InterPro" id="IPR025444">
    <property type="entry name" value="Monooxy_af470"/>
</dbReference>
<protein>
    <recommendedName>
        <fullName evidence="4">DUF4188 domain-containing protein</fullName>
    </recommendedName>
</protein>
<dbReference type="eggNOG" id="arCOG13329">
    <property type="taxonomic scope" value="Archaea"/>
</dbReference>
<feature type="compositionally biased region" description="Acidic residues" evidence="1">
    <location>
        <begin position="181"/>
        <end position="192"/>
    </location>
</feature>
<feature type="region of interest" description="Disordered" evidence="1">
    <location>
        <begin position="156"/>
        <end position="192"/>
    </location>
</feature>
<dbReference type="EMBL" id="CP001860">
    <property type="protein sequence ID" value="ADB62159.1"/>
    <property type="molecule type" value="Genomic_DNA"/>
</dbReference>
<gene>
    <name evidence="2" type="ordered locus">Htur_3295</name>
</gene>
<keyword evidence="3" id="KW-1185">Reference proteome</keyword>
<evidence type="ECO:0000313" key="2">
    <source>
        <dbReference type="EMBL" id="ADB62159.1"/>
    </source>
</evidence>
<evidence type="ECO:0000313" key="3">
    <source>
        <dbReference type="Proteomes" id="UP000001903"/>
    </source>
</evidence>
<dbReference type="Proteomes" id="UP000001903">
    <property type="component" value="Chromosome"/>
</dbReference>
<dbReference type="KEGG" id="htu:Htur_3295"/>
<dbReference type="AlphaFoldDB" id="D2RPK7"/>
<name>D2RPK7_HALTV</name>
<dbReference type="HOGENOM" id="CLU_109716_0_0_2"/>
<proteinExistence type="predicted"/>
<reference evidence="2 3" key="1">
    <citation type="journal article" date="2010" name="Stand. Genomic Sci.">
        <title>Complete genome sequence of Haloterrigena turkmenica type strain (4k).</title>
        <authorList>
            <person name="Saunders E."/>
            <person name="Tindall B.J."/>
            <person name="Fahnrich R."/>
            <person name="Lapidus A."/>
            <person name="Copeland A."/>
            <person name="Del Rio T.G."/>
            <person name="Lucas S."/>
            <person name="Chen F."/>
            <person name="Tice H."/>
            <person name="Cheng J.F."/>
            <person name="Han C."/>
            <person name="Detter J.C."/>
            <person name="Bruce D."/>
            <person name="Goodwin L."/>
            <person name="Chain P."/>
            <person name="Pitluck S."/>
            <person name="Pati A."/>
            <person name="Ivanova N."/>
            <person name="Mavromatis K."/>
            <person name="Chen A."/>
            <person name="Palaniappan K."/>
            <person name="Land M."/>
            <person name="Hauser L."/>
            <person name="Chang Y.J."/>
            <person name="Jeffries C.D."/>
            <person name="Brettin T."/>
            <person name="Rohde M."/>
            <person name="Goker M."/>
            <person name="Bristow J."/>
            <person name="Eisen J.A."/>
            <person name="Markowitz V."/>
            <person name="Hugenholtz P."/>
            <person name="Klenk H.P."/>
            <person name="Kyrpides N.C."/>
        </authorList>
    </citation>
    <scope>NUCLEOTIDE SEQUENCE [LARGE SCALE GENOMIC DNA]</scope>
    <source>
        <strain evidence="3">ATCC 51198 / DSM 5511 / JCM 9101 / NCIMB 13204 / VKM B-1734 / 4k</strain>
    </source>
</reference>
<evidence type="ECO:0008006" key="4">
    <source>
        <dbReference type="Google" id="ProtNLM"/>
    </source>
</evidence>